<feature type="domain" description="Replication origin-binding protein" evidence="1">
    <location>
        <begin position="183"/>
        <end position="315"/>
    </location>
</feature>
<sequence length="745" mass="81925">MNYQTIMAGETVSHYIVSNCQDTLETAIMLKKSYSQPRLISIDGSIITAIKAAYRTASGLYSEAHGEIAKSIYRMTKLDVALLITKNDSSDEAFDRAAYELAQDAFVTGKLEERAEALAEATGRAPEACLALIMRKLISMTEKMNACTSRLLAAGETPESPEQVRDAILKQGGRFMLCLPTAYGKTSVILKPVIRDYISRGKKVLVITHRRSINRNIANLPGIVSYDECTSPDIIANAQGLKIVVNSLSAAKYKDFIESADLVVIDEASQVISHVLGGEVKHRQDVWNALNSCVKSAPSVIMADADINSRCASMIGPEARLFKIEQQHSDITVKTADIDHVRGLVVEAVKDGKKALIACDVAKDAQALAKVIAKKTGKTPLVITADSARWEAQAAFIANPDATSEHVVIYSPVITSALSITSKHFDAHFGLFQGSIVPSDAIQMLRRDRTAKTFTIGMKNPDYRKSEVVEVKFRKGLVKVEEILRGMGISEEMKDKIREAVKEDTKLSTFDALQYDHNRSEAWLKDNIQNSLPATLLQQGFKIEVLERNERLAKDGFADKSQGLKAVKKEVVAKLLEAKAASESVVKTVEEAGSKDEAEQVSVSRARAQQVMKREVLTEEDAKLWGTGEGEAKIARFKKIFDGLEYENENGDVAELLRKAVRDMAEGNAWTVDSSAELFDKLNAQRCEVIDMGLRISTATSKQGKQLAISSIMRELGLKTKKKDGGKSGIYYIITPESLELMRSY</sequence>
<keyword evidence="3" id="KW-1185">Reference proteome</keyword>
<dbReference type="NCBIfam" id="NF042913">
    <property type="entry name" value="CyRepA1"/>
    <property type="match status" value="1"/>
</dbReference>
<dbReference type="EMBL" id="JAINWF010000006">
    <property type="protein sequence ID" value="MCD1608600.1"/>
    <property type="molecule type" value="Genomic_DNA"/>
</dbReference>
<dbReference type="Pfam" id="PF02399">
    <property type="entry name" value="Herpes_ori_bp"/>
    <property type="match status" value="1"/>
</dbReference>
<dbReference type="InterPro" id="IPR049996">
    <property type="entry name" value="Slr7037-like"/>
</dbReference>
<comment type="caution">
    <text evidence="2">The sequence shown here is derived from an EMBL/GenBank/DDBJ whole genome shotgun (WGS) entry which is preliminary data.</text>
</comment>
<keyword evidence="2" id="KW-0067">ATP-binding</keyword>
<dbReference type="InterPro" id="IPR027417">
    <property type="entry name" value="P-loop_NTPase"/>
</dbReference>
<dbReference type="GO" id="GO:0003688">
    <property type="term" value="F:DNA replication origin binding"/>
    <property type="evidence" value="ECO:0007669"/>
    <property type="project" value="InterPro"/>
</dbReference>
<keyword evidence="2" id="KW-0347">Helicase</keyword>
<dbReference type="AlphaFoldDB" id="A0A9X1N250"/>
<keyword evidence="2" id="KW-0378">Hydrolase</keyword>
<dbReference type="GO" id="GO:0006260">
    <property type="term" value="P:DNA replication"/>
    <property type="evidence" value="ECO:0007669"/>
    <property type="project" value="InterPro"/>
</dbReference>
<reference evidence="2" key="1">
    <citation type="submission" date="2021-08" db="EMBL/GenBank/DDBJ databases">
        <title>Isolation and characterization of neutrophilic mixotrophic iron-oxidizing bacteria from deep-sea hydrothermal vents.</title>
        <authorList>
            <person name="He Y."/>
        </authorList>
    </citation>
    <scope>NUCLEOTIDE SEQUENCE</scope>
    <source>
        <strain evidence="2">IOP_13</strain>
    </source>
</reference>
<keyword evidence="2" id="KW-0547">Nucleotide-binding</keyword>
<evidence type="ECO:0000313" key="3">
    <source>
        <dbReference type="Proteomes" id="UP001138989"/>
    </source>
</evidence>
<dbReference type="Proteomes" id="UP001138989">
    <property type="component" value="Unassembled WGS sequence"/>
</dbReference>
<name>A0A9X1N250_9GAMM</name>
<dbReference type="SUPFAM" id="SSF52540">
    <property type="entry name" value="P-loop containing nucleoside triphosphate hydrolases"/>
    <property type="match status" value="1"/>
</dbReference>
<gene>
    <name evidence="2" type="ORF">K7H17_12055</name>
</gene>
<dbReference type="RefSeq" id="WP_230697678.1">
    <property type="nucleotide sequence ID" value="NZ_JAINWF010000006.1"/>
</dbReference>
<dbReference type="GO" id="GO:0004386">
    <property type="term" value="F:helicase activity"/>
    <property type="evidence" value="ECO:0007669"/>
    <property type="project" value="UniProtKB-KW"/>
</dbReference>
<protein>
    <submittedName>
        <fullName evidence="2">DEAD/DEAH box helicase family protein</fullName>
    </submittedName>
</protein>
<dbReference type="InterPro" id="IPR003450">
    <property type="entry name" value="Replication_origin-bd"/>
</dbReference>
<evidence type="ECO:0000313" key="2">
    <source>
        <dbReference type="EMBL" id="MCD1608600.1"/>
    </source>
</evidence>
<accession>A0A9X1N250</accession>
<dbReference type="GO" id="GO:0005524">
    <property type="term" value="F:ATP binding"/>
    <property type="evidence" value="ECO:0007669"/>
    <property type="project" value="InterPro"/>
</dbReference>
<dbReference type="Gene3D" id="3.40.50.300">
    <property type="entry name" value="P-loop containing nucleotide triphosphate hydrolases"/>
    <property type="match status" value="1"/>
</dbReference>
<proteinExistence type="predicted"/>
<evidence type="ECO:0000259" key="1">
    <source>
        <dbReference type="Pfam" id="PF02399"/>
    </source>
</evidence>
<organism evidence="2 3">
    <name type="scientific">Stutzerimonas kunmingensis</name>
    <dbReference type="NCBI Taxonomy" id="1211807"/>
    <lineage>
        <taxon>Bacteria</taxon>
        <taxon>Pseudomonadati</taxon>
        <taxon>Pseudomonadota</taxon>
        <taxon>Gammaproteobacteria</taxon>
        <taxon>Pseudomonadales</taxon>
        <taxon>Pseudomonadaceae</taxon>
        <taxon>Stutzerimonas</taxon>
    </lineage>
</organism>